<dbReference type="OrthoDB" id="10499862at2759"/>
<evidence type="ECO:0000313" key="2">
    <source>
        <dbReference type="Proteomes" id="UP000530670"/>
    </source>
</evidence>
<dbReference type="GeneID" id="59303792"/>
<gene>
    <name evidence="1" type="ORF">FTJAE_5053</name>
</gene>
<dbReference type="EMBL" id="JAAQRI010000094">
    <property type="protein sequence ID" value="KAF5638982.1"/>
    <property type="molecule type" value="Genomic_DNA"/>
</dbReference>
<reference evidence="1 2" key="1">
    <citation type="submission" date="2020-05" db="EMBL/GenBank/DDBJ databases">
        <title>Identification and distribution of gene clusters putatively required for synthesis of sphingolipid metabolism inhibitors in phylogenetically diverse species of the filamentous fungus Fusarium.</title>
        <authorList>
            <person name="Kim H.-S."/>
            <person name="Busman M."/>
            <person name="Brown D.W."/>
            <person name="Divon H."/>
            <person name="Uhlig S."/>
            <person name="Proctor R.H."/>
        </authorList>
    </citation>
    <scope>NUCLEOTIDE SEQUENCE [LARGE SCALE GENOMIC DNA]</scope>
    <source>
        <strain evidence="1 2">NRRL 66243</strain>
    </source>
</reference>
<evidence type="ECO:0000313" key="1">
    <source>
        <dbReference type="EMBL" id="KAF5638982.1"/>
    </source>
</evidence>
<sequence length="216" mass="24277">MRAAPCPAGGHEITYKPTKYATTRASAHVEDVAVRKRAEVCDARPASTRAKRLCIRDERPIDAYKGIAMMDAVYHTIEASYSKTLCKPIGAVAKLYTTTNSIENDVPTSTDVAAETDGGYNMEQRMPFPPCNFVDPYTTQYQWAGFKTLATMVALRTCMKAMEMTKDIVDSASEVEASSGNWILRIMECTIMVAELYIRRIVQTWRKMRDLEIPIR</sequence>
<dbReference type="AlphaFoldDB" id="A0A8H5RST0"/>
<protein>
    <submittedName>
        <fullName evidence="1">Uncharacterized protein</fullName>
    </submittedName>
</protein>
<comment type="caution">
    <text evidence="1">The sequence shown here is derived from an EMBL/GenBank/DDBJ whole genome shotgun (WGS) entry which is preliminary data.</text>
</comment>
<accession>A0A8H5RST0</accession>
<organism evidence="1 2">
    <name type="scientific">Fusarium tjaetaba</name>
    <dbReference type="NCBI Taxonomy" id="1567544"/>
    <lineage>
        <taxon>Eukaryota</taxon>
        <taxon>Fungi</taxon>
        <taxon>Dikarya</taxon>
        <taxon>Ascomycota</taxon>
        <taxon>Pezizomycotina</taxon>
        <taxon>Sordariomycetes</taxon>
        <taxon>Hypocreomycetidae</taxon>
        <taxon>Hypocreales</taxon>
        <taxon>Nectriaceae</taxon>
        <taxon>Fusarium</taxon>
        <taxon>Fusarium fujikuroi species complex</taxon>
    </lineage>
</organism>
<dbReference type="Proteomes" id="UP000530670">
    <property type="component" value="Unassembled WGS sequence"/>
</dbReference>
<dbReference type="RefSeq" id="XP_037207885.1">
    <property type="nucleotide sequence ID" value="XM_037351522.1"/>
</dbReference>
<proteinExistence type="predicted"/>
<name>A0A8H5RST0_9HYPO</name>
<keyword evidence="2" id="KW-1185">Reference proteome</keyword>